<dbReference type="AlphaFoldDB" id="J5KI89"/>
<feature type="domain" description="HD" evidence="7">
    <location>
        <begin position="64"/>
        <end position="163"/>
    </location>
</feature>
<protein>
    <recommendedName>
        <fullName evidence="3">guanosine-3',5'-bis(diphosphate) 3'-diphosphatase</fullName>
        <ecNumber evidence="3">3.1.7.2</ecNumber>
    </recommendedName>
</protein>
<dbReference type="GO" id="GO:0008728">
    <property type="term" value="F:GTP diphosphokinase activity"/>
    <property type="evidence" value="ECO:0007669"/>
    <property type="project" value="TreeGrafter"/>
</dbReference>
<dbReference type="FunFam" id="3.30.460.10:FF:000001">
    <property type="entry name" value="GTP pyrophosphokinase RelA"/>
    <property type="match status" value="1"/>
</dbReference>
<dbReference type="InterPro" id="IPR006674">
    <property type="entry name" value="HD_domain"/>
</dbReference>
<dbReference type="CDD" id="cd05399">
    <property type="entry name" value="NT_Rel-Spo_like"/>
    <property type="match status" value="1"/>
</dbReference>
<dbReference type="GO" id="GO:0016301">
    <property type="term" value="F:kinase activity"/>
    <property type="evidence" value="ECO:0007669"/>
    <property type="project" value="UniProtKB-KW"/>
</dbReference>
<dbReference type="GO" id="GO:0042594">
    <property type="term" value="P:response to starvation"/>
    <property type="evidence" value="ECO:0007669"/>
    <property type="project" value="TreeGrafter"/>
</dbReference>
<keyword evidence="9" id="KW-0418">Kinase</keyword>
<dbReference type="PROSITE" id="PS51671">
    <property type="entry name" value="ACT"/>
    <property type="match status" value="1"/>
</dbReference>
<dbReference type="EC" id="3.1.7.2" evidence="3"/>
<comment type="pathway">
    <text evidence="2">Purine metabolism; ppGpp biosynthesis; ppGpp from GDP: step 1/1.</text>
</comment>
<dbReference type="InterPro" id="IPR003607">
    <property type="entry name" value="HD/PDEase_dom"/>
</dbReference>
<dbReference type="Gene3D" id="3.30.70.260">
    <property type="match status" value="1"/>
</dbReference>
<evidence type="ECO:0000256" key="1">
    <source>
        <dbReference type="ARBA" id="ARBA00022801"/>
    </source>
</evidence>
<dbReference type="InterPro" id="IPR004811">
    <property type="entry name" value="RelA/Spo_fam"/>
</dbReference>
<dbReference type="PROSITE" id="PS51880">
    <property type="entry name" value="TGS"/>
    <property type="match status" value="1"/>
</dbReference>
<evidence type="ECO:0000256" key="3">
    <source>
        <dbReference type="ARBA" id="ARBA00024387"/>
    </source>
</evidence>
<organism evidence="9 10">
    <name type="scientific">SAR86 cluster bacterium SAR86B</name>
    <dbReference type="NCBI Taxonomy" id="1123867"/>
    <lineage>
        <taxon>Bacteria</taxon>
        <taxon>Pseudomonadati</taxon>
        <taxon>Pseudomonadota</taxon>
        <taxon>Gammaproteobacteria</taxon>
        <taxon>SAR86 cluster</taxon>
    </lineage>
</organism>
<dbReference type="PANTHER" id="PTHR21262">
    <property type="entry name" value="GUANOSINE-3',5'-BIS DIPHOSPHATE 3'-PYROPHOSPHOHYDROLASE"/>
    <property type="match status" value="1"/>
</dbReference>
<proteinExistence type="inferred from homology"/>
<evidence type="ECO:0000259" key="6">
    <source>
        <dbReference type="PROSITE" id="PS51671"/>
    </source>
</evidence>
<dbReference type="GO" id="GO:0015949">
    <property type="term" value="P:nucleobase-containing small molecule interconversion"/>
    <property type="evidence" value="ECO:0007669"/>
    <property type="project" value="UniProtKB-ARBA"/>
</dbReference>
<dbReference type="NCBIfam" id="TIGR00691">
    <property type="entry name" value="spoT_relA"/>
    <property type="match status" value="1"/>
</dbReference>
<dbReference type="Pfam" id="PF04607">
    <property type="entry name" value="RelA_SpoT"/>
    <property type="match status" value="1"/>
</dbReference>
<feature type="domain" description="ACT" evidence="6">
    <location>
        <begin position="653"/>
        <end position="727"/>
    </location>
</feature>
<dbReference type="Gene3D" id="3.10.20.30">
    <property type="match status" value="1"/>
</dbReference>
<comment type="similarity">
    <text evidence="5">Belongs to the relA/spoT family.</text>
</comment>
<dbReference type="Gene3D" id="3.30.460.10">
    <property type="entry name" value="Beta Polymerase, domain 2"/>
    <property type="match status" value="1"/>
</dbReference>
<dbReference type="Pfam" id="PF02824">
    <property type="entry name" value="TGS"/>
    <property type="match status" value="1"/>
</dbReference>
<dbReference type="CDD" id="cd01668">
    <property type="entry name" value="TGS_RSH"/>
    <property type="match status" value="1"/>
</dbReference>
<dbReference type="Pfam" id="PF13328">
    <property type="entry name" value="HD_4"/>
    <property type="match status" value="1"/>
</dbReference>
<dbReference type="CDD" id="cd04876">
    <property type="entry name" value="ACT_RelA-SpoT"/>
    <property type="match status" value="1"/>
</dbReference>
<dbReference type="SMART" id="SM00471">
    <property type="entry name" value="HDc"/>
    <property type="match status" value="1"/>
</dbReference>
<dbReference type="InterPro" id="IPR012675">
    <property type="entry name" value="Beta-grasp_dom_sf"/>
</dbReference>
<dbReference type="SMART" id="SM00954">
    <property type="entry name" value="RelA_SpoT"/>
    <property type="match status" value="1"/>
</dbReference>
<dbReference type="InterPro" id="IPR004095">
    <property type="entry name" value="TGS"/>
</dbReference>
<dbReference type="InterPro" id="IPR043519">
    <property type="entry name" value="NT_sf"/>
</dbReference>
<evidence type="ECO:0000259" key="8">
    <source>
        <dbReference type="PROSITE" id="PS51880"/>
    </source>
</evidence>
<dbReference type="CDD" id="cd00077">
    <property type="entry name" value="HDc"/>
    <property type="match status" value="1"/>
</dbReference>
<dbReference type="EMBL" id="JH611164">
    <property type="protein sequence ID" value="EJP73858.1"/>
    <property type="molecule type" value="Genomic_DNA"/>
</dbReference>
<dbReference type="SUPFAM" id="SSF81271">
    <property type="entry name" value="TGS-like"/>
    <property type="match status" value="1"/>
</dbReference>
<keyword evidence="9" id="KW-0808">Transferase</keyword>
<comment type="catalytic activity">
    <reaction evidence="4">
        <text>guanosine 3',5'-bis(diphosphate) + H2O = GDP + diphosphate + H(+)</text>
        <dbReference type="Rhea" id="RHEA:14253"/>
        <dbReference type="ChEBI" id="CHEBI:15377"/>
        <dbReference type="ChEBI" id="CHEBI:15378"/>
        <dbReference type="ChEBI" id="CHEBI:33019"/>
        <dbReference type="ChEBI" id="CHEBI:58189"/>
        <dbReference type="ChEBI" id="CHEBI:77828"/>
        <dbReference type="EC" id="3.1.7.2"/>
    </reaction>
</comment>
<dbReference type="Pfam" id="PF13291">
    <property type="entry name" value="ACT_4"/>
    <property type="match status" value="1"/>
</dbReference>
<name>J5KI89_9GAMM</name>
<dbReference type="FunFam" id="3.10.20.30:FF:000002">
    <property type="entry name" value="GTP pyrophosphokinase (RelA/SpoT)"/>
    <property type="match status" value="1"/>
</dbReference>
<dbReference type="SUPFAM" id="SSF81301">
    <property type="entry name" value="Nucleotidyltransferase"/>
    <property type="match status" value="1"/>
</dbReference>
<dbReference type="PANTHER" id="PTHR21262:SF36">
    <property type="entry name" value="BIFUNCTIONAL (P)PPGPP SYNTHASE_HYDROLASE SPOT"/>
    <property type="match status" value="1"/>
</dbReference>
<evidence type="ECO:0000313" key="10">
    <source>
        <dbReference type="Proteomes" id="UP000010116"/>
    </source>
</evidence>
<evidence type="ECO:0000256" key="4">
    <source>
        <dbReference type="ARBA" id="ARBA00047968"/>
    </source>
</evidence>
<dbReference type="InterPro" id="IPR007685">
    <property type="entry name" value="RelA_SpoT"/>
</dbReference>
<dbReference type="InterPro" id="IPR012676">
    <property type="entry name" value="TGS-like"/>
</dbReference>
<dbReference type="HOGENOM" id="CLU_012300_3_0_6"/>
<dbReference type="InterPro" id="IPR045865">
    <property type="entry name" value="ACT-like_dom_sf"/>
</dbReference>
<accession>J5KI89</accession>
<keyword evidence="1" id="KW-0378">Hydrolase</keyword>
<dbReference type="GO" id="GO:0005886">
    <property type="term" value="C:plasma membrane"/>
    <property type="evidence" value="ECO:0007669"/>
    <property type="project" value="TreeGrafter"/>
</dbReference>
<evidence type="ECO:0000259" key="7">
    <source>
        <dbReference type="PROSITE" id="PS51831"/>
    </source>
</evidence>
<dbReference type="UniPathway" id="UPA00908">
    <property type="reaction ID" value="UER00886"/>
</dbReference>
<dbReference type="InterPro" id="IPR033655">
    <property type="entry name" value="TGS_RelA/SpoT"/>
</dbReference>
<dbReference type="GO" id="GO:0008893">
    <property type="term" value="F:guanosine-3',5'-bis(diphosphate) 3'-diphosphatase activity"/>
    <property type="evidence" value="ECO:0007669"/>
    <property type="project" value="UniProtKB-EC"/>
</dbReference>
<evidence type="ECO:0000256" key="2">
    <source>
        <dbReference type="ARBA" id="ARBA00024329"/>
    </source>
</evidence>
<dbReference type="PROSITE" id="PS51831">
    <property type="entry name" value="HD"/>
    <property type="match status" value="1"/>
</dbReference>
<reference evidence="9 10" key="1">
    <citation type="journal article" date="2012" name="ISME J.">
        <title>Genomic insights to SAR86, an abundant and uncultivated marine bacterial lineage.</title>
        <authorList>
            <person name="Dupont C.L."/>
            <person name="Rusch D.B."/>
            <person name="Yooseph S."/>
            <person name="Lombardo M.J."/>
            <person name="Richter R.A."/>
            <person name="Valas R."/>
            <person name="Novotny M."/>
            <person name="Yee-Greenbaum J."/>
            <person name="Selengut J.D."/>
            <person name="Haft D.H."/>
            <person name="Halpern A.L."/>
            <person name="Lasken R.S."/>
            <person name="Nealson K."/>
            <person name="Friedman R."/>
            <person name="Venter J.C."/>
        </authorList>
    </citation>
    <scope>NUCLEOTIDE SEQUENCE [LARGE SCALE GENOMIC DNA]</scope>
</reference>
<gene>
    <name evidence="9" type="primary">relA</name>
    <name evidence="9" type="ORF">NT02SARS_0546</name>
</gene>
<dbReference type="GO" id="GO:0015970">
    <property type="term" value="P:guanosine tetraphosphate biosynthetic process"/>
    <property type="evidence" value="ECO:0007669"/>
    <property type="project" value="UniProtKB-UniPathway"/>
</dbReference>
<evidence type="ECO:0000313" key="9">
    <source>
        <dbReference type="EMBL" id="EJP73858.1"/>
    </source>
</evidence>
<dbReference type="Gene3D" id="1.10.3210.10">
    <property type="entry name" value="Hypothetical protein af1432"/>
    <property type="match status" value="1"/>
</dbReference>
<dbReference type="Proteomes" id="UP000010116">
    <property type="component" value="Unassembled WGS sequence"/>
</dbReference>
<comment type="function">
    <text evidence="5">In eubacteria ppGpp (guanosine 3'-diphosphate 5'-diphosphate) is a mediator of the stringent response that coordinates a variety of cellular activities in response to changes in nutritional abundance.</text>
</comment>
<dbReference type="FunFam" id="1.10.3210.10:FF:000001">
    <property type="entry name" value="GTP pyrophosphokinase RelA"/>
    <property type="match status" value="1"/>
</dbReference>
<sequence length="729" mass="82306">MSESILPNQVLNNFSNSKPLRLPTHLYKASKDYLKPKDINKIQKAYTFAYYAHDGQTRKDGSAYVSHPIEVAKILADLKMDPDTICSALLHDVLEDCGVQKNSLLQIFGKDVANIVDGVSKLGKIEMQDKAERDANNFQKMALAMAKDVRVILVKLCDRLHNMRTIEWMPRHKQIIKSKETLDMYGPLALRVGMESIRSELEELAFKCIHPLRAKMIESAVLKSSGGRKKIVTKIRKELKSHLKQNNVEGAAVKGREKGVYSIYKKIKTKRKPFSEILDVYGFRILVDSVDDCYRALGIIHNYFKPIENRFKDYIAIPKSNGYQALHTSLLALDAFPIEVQVQTRSMFNSANIGIAAHWGYKTSESSTGLDIKATKWLSSIVDMHKRSDSSSEFVESIKTDLDPNEVYLFSPKGNIFPLKVGATPIDFAYEVHTDLGEKIVGCRVNRKEVPLNIELETGQTVEIITSDTPPPADPSWLNFVVTSKARKGITALLRNQKISAARKAGKLLLESELKRTGHDLNEFRGSSLKRILKSIGTPSLDKLLVDLGLGKKTGNIIAERFYSGLKIRKIEEDNNVDPLKIDDNHIEGVPIVFARCCHPIFGDQVITHSDTERGLVIHNKQCKQIEKRIGRDPRLLETIWLDTNRKHEYIACINVITENRVGVLADMLSIFTKEGINVVNLNTKEIDKRFTGFLIELEVSDKDYLSSIMAKIRAKKFTSSCKRVINKQ</sequence>
<feature type="domain" description="TGS" evidence="8">
    <location>
        <begin position="403"/>
        <end position="466"/>
    </location>
</feature>
<evidence type="ECO:0000256" key="5">
    <source>
        <dbReference type="RuleBase" id="RU003847"/>
    </source>
</evidence>
<dbReference type="SUPFAM" id="SSF109604">
    <property type="entry name" value="HD-domain/PDEase-like"/>
    <property type="match status" value="1"/>
</dbReference>
<dbReference type="InterPro" id="IPR002912">
    <property type="entry name" value="ACT_dom"/>
</dbReference>
<dbReference type="SUPFAM" id="SSF55021">
    <property type="entry name" value="ACT-like"/>
    <property type="match status" value="1"/>
</dbReference>